<dbReference type="AlphaFoldDB" id="A0A4P8XXX8"/>
<dbReference type="InterPro" id="IPR036397">
    <property type="entry name" value="RNaseH_sf"/>
</dbReference>
<keyword evidence="6 11" id="KW-0540">Nuclease</keyword>
<name>A0A4P8XXX8_9FIRM</name>
<dbReference type="KEGG" id="ruj:E5Z56_08345"/>
<evidence type="ECO:0000256" key="4">
    <source>
        <dbReference type="ARBA" id="ARBA00011245"/>
    </source>
</evidence>
<evidence type="ECO:0000259" key="12">
    <source>
        <dbReference type="PROSITE" id="PS50879"/>
    </source>
</evidence>
<keyword evidence="11" id="KW-0963">Cytoplasm</keyword>
<dbReference type="OrthoDB" id="7845843at2"/>
<comment type="subcellular location">
    <subcellularLocation>
        <location evidence="11">Cytoplasm</location>
    </subcellularLocation>
</comment>
<comment type="similarity">
    <text evidence="3 11">Belongs to the RNase H family.</text>
</comment>
<evidence type="ECO:0000256" key="2">
    <source>
        <dbReference type="ARBA" id="ARBA00004065"/>
    </source>
</evidence>
<sequence length="145" mass="16702">MKKVEIFTDGACSGNPGPGGYGAILRYNGHEKEISGGEKETTNNRMELLAVIESLKLLKEPCEVMLYSDSQYVCNAFNLGWIKKWHANNWMRNKKESVKNPDLWKELYALCEKHKVTYNWVKGHAGHPENERCDTLAVNFYQQYL</sequence>
<keyword evidence="8 11" id="KW-0255">Endonuclease</keyword>
<evidence type="ECO:0000313" key="13">
    <source>
        <dbReference type="EMBL" id="QCT07364.1"/>
    </source>
</evidence>
<evidence type="ECO:0000256" key="1">
    <source>
        <dbReference type="ARBA" id="ARBA00000077"/>
    </source>
</evidence>
<dbReference type="CDD" id="cd09278">
    <property type="entry name" value="RNase_HI_prokaryote_like"/>
    <property type="match status" value="1"/>
</dbReference>
<dbReference type="PANTHER" id="PTHR10642:SF26">
    <property type="entry name" value="RIBONUCLEASE H1"/>
    <property type="match status" value="1"/>
</dbReference>
<evidence type="ECO:0000256" key="3">
    <source>
        <dbReference type="ARBA" id="ARBA00005300"/>
    </source>
</evidence>
<keyword evidence="9 11" id="KW-0378">Hydrolase</keyword>
<evidence type="ECO:0000256" key="7">
    <source>
        <dbReference type="ARBA" id="ARBA00022723"/>
    </source>
</evidence>
<feature type="binding site" evidence="11">
    <location>
        <position position="69"/>
    </location>
    <ligand>
        <name>Mg(2+)</name>
        <dbReference type="ChEBI" id="CHEBI:18420"/>
        <label>1</label>
    </ligand>
</feature>
<dbReference type="EMBL" id="CP039381">
    <property type="protein sequence ID" value="QCT07364.1"/>
    <property type="molecule type" value="Genomic_DNA"/>
</dbReference>
<dbReference type="NCBIfam" id="NF001236">
    <property type="entry name" value="PRK00203.1"/>
    <property type="match status" value="1"/>
</dbReference>
<comment type="subunit">
    <text evidence="4 11">Monomer.</text>
</comment>
<dbReference type="GO" id="GO:0000287">
    <property type="term" value="F:magnesium ion binding"/>
    <property type="evidence" value="ECO:0007669"/>
    <property type="project" value="UniProtKB-UniRule"/>
</dbReference>
<dbReference type="Gene3D" id="3.30.420.10">
    <property type="entry name" value="Ribonuclease H-like superfamily/Ribonuclease H"/>
    <property type="match status" value="1"/>
</dbReference>
<dbReference type="FunFam" id="3.30.420.10:FF:000089">
    <property type="entry name" value="Ribonuclease H"/>
    <property type="match status" value="1"/>
</dbReference>
<dbReference type="InterPro" id="IPR022892">
    <property type="entry name" value="RNaseHI"/>
</dbReference>
<gene>
    <name evidence="11 13" type="primary">rnhA</name>
    <name evidence="13" type="ORF">E5Z56_08345</name>
</gene>
<organism evidence="13 14">
    <name type="scientific">Ruminococcus bovis</name>
    <dbReference type="NCBI Taxonomy" id="2564099"/>
    <lineage>
        <taxon>Bacteria</taxon>
        <taxon>Bacillati</taxon>
        <taxon>Bacillota</taxon>
        <taxon>Clostridia</taxon>
        <taxon>Eubacteriales</taxon>
        <taxon>Oscillospiraceae</taxon>
        <taxon>Ruminococcus</taxon>
    </lineage>
</organism>
<evidence type="ECO:0000313" key="14">
    <source>
        <dbReference type="Proteomes" id="UP000301475"/>
    </source>
</evidence>
<dbReference type="Pfam" id="PF00075">
    <property type="entry name" value="RNase_H"/>
    <property type="match status" value="1"/>
</dbReference>
<dbReference type="GO" id="GO:0003676">
    <property type="term" value="F:nucleic acid binding"/>
    <property type="evidence" value="ECO:0007669"/>
    <property type="project" value="InterPro"/>
</dbReference>
<dbReference type="Proteomes" id="UP000301475">
    <property type="component" value="Chromosome"/>
</dbReference>
<feature type="binding site" evidence="11">
    <location>
        <position position="9"/>
    </location>
    <ligand>
        <name>Mg(2+)</name>
        <dbReference type="ChEBI" id="CHEBI:18420"/>
        <label>1</label>
    </ligand>
</feature>
<evidence type="ECO:0000256" key="5">
    <source>
        <dbReference type="ARBA" id="ARBA00012180"/>
    </source>
</evidence>
<dbReference type="InterPro" id="IPR012337">
    <property type="entry name" value="RNaseH-like_sf"/>
</dbReference>
<dbReference type="InterPro" id="IPR002156">
    <property type="entry name" value="RNaseH_domain"/>
</dbReference>
<dbReference type="InterPro" id="IPR050092">
    <property type="entry name" value="RNase_H"/>
</dbReference>
<accession>A0A4P8XXX8</accession>
<feature type="binding site" evidence="11">
    <location>
        <position position="134"/>
    </location>
    <ligand>
        <name>Mg(2+)</name>
        <dbReference type="ChEBI" id="CHEBI:18420"/>
        <label>2</label>
    </ligand>
</feature>
<comment type="function">
    <text evidence="2 11">Endonuclease that specifically degrades the RNA of RNA-DNA hybrids.</text>
</comment>
<keyword evidence="14" id="KW-1185">Reference proteome</keyword>
<dbReference type="GO" id="GO:0005737">
    <property type="term" value="C:cytoplasm"/>
    <property type="evidence" value="ECO:0007669"/>
    <property type="project" value="UniProtKB-SubCell"/>
</dbReference>
<keyword evidence="10 11" id="KW-0460">Magnesium</keyword>
<dbReference type="HAMAP" id="MF_00042">
    <property type="entry name" value="RNase_H"/>
    <property type="match status" value="1"/>
</dbReference>
<comment type="cofactor">
    <cofactor evidence="11">
        <name>Mg(2+)</name>
        <dbReference type="ChEBI" id="CHEBI:18420"/>
    </cofactor>
    <text evidence="11">Binds 1 Mg(2+) ion per subunit. May bind a second metal ion at a regulatory site, or after substrate binding.</text>
</comment>
<feature type="domain" description="RNase H type-1" evidence="12">
    <location>
        <begin position="1"/>
        <end position="142"/>
    </location>
</feature>
<keyword evidence="7 11" id="KW-0479">Metal-binding</keyword>
<evidence type="ECO:0000256" key="10">
    <source>
        <dbReference type="ARBA" id="ARBA00022842"/>
    </source>
</evidence>
<comment type="catalytic activity">
    <reaction evidence="1 11">
        <text>Endonucleolytic cleavage to 5'-phosphomonoester.</text>
        <dbReference type="EC" id="3.1.26.4"/>
    </reaction>
</comment>
<dbReference type="PANTHER" id="PTHR10642">
    <property type="entry name" value="RIBONUCLEASE H1"/>
    <property type="match status" value="1"/>
</dbReference>
<evidence type="ECO:0000256" key="9">
    <source>
        <dbReference type="ARBA" id="ARBA00022801"/>
    </source>
</evidence>
<evidence type="ECO:0000256" key="6">
    <source>
        <dbReference type="ARBA" id="ARBA00022722"/>
    </source>
</evidence>
<protein>
    <recommendedName>
        <fullName evidence="5 11">Ribonuclease H</fullName>
        <shortName evidence="11">RNase H</shortName>
        <ecNumber evidence="5 11">3.1.26.4</ecNumber>
    </recommendedName>
</protein>
<evidence type="ECO:0000256" key="8">
    <source>
        <dbReference type="ARBA" id="ARBA00022759"/>
    </source>
</evidence>
<dbReference type="SUPFAM" id="SSF53098">
    <property type="entry name" value="Ribonuclease H-like"/>
    <property type="match status" value="1"/>
</dbReference>
<dbReference type="EC" id="3.1.26.4" evidence="5 11"/>
<reference evidence="13 14" key="1">
    <citation type="submission" date="2019-04" db="EMBL/GenBank/DDBJ databases">
        <authorList>
            <person name="Embree M."/>
            <person name="Gaffney J.R."/>
        </authorList>
    </citation>
    <scope>NUCLEOTIDE SEQUENCE [LARGE SCALE GENOMIC DNA]</scope>
    <source>
        <strain evidence="13 14">JE7A12</strain>
    </source>
</reference>
<dbReference type="PROSITE" id="PS50879">
    <property type="entry name" value="RNASE_H_1"/>
    <property type="match status" value="1"/>
</dbReference>
<dbReference type="RefSeq" id="WP_022504776.1">
    <property type="nucleotide sequence ID" value="NZ_CP039381.1"/>
</dbReference>
<feature type="binding site" evidence="11">
    <location>
        <position position="9"/>
    </location>
    <ligand>
        <name>Mg(2+)</name>
        <dbReference type="ChEBI" id="CHEBI:18420"/>
        <label>2</label>
    </ligand>
</feature>
<dbReference type="GO" id="GO:0004523">
    <property type="term" value="F:RNA-DNA hybrid ribonuclease activity"/>
    <property type="evidence" value="ECO:0007669"/>
    <property type="project" value="UniProtKB-UniRule"/>
</dbReference>
<proteinExistence type="inferred from homology"/>
<dbReference type="GO" id="GO:0043137">
    <property type="term" value="P:DNA replication, removal of RNA primer"/>
    <property type="evidence" value="ECO:0007669"/>
    <property type="project" value="TreeGrafter"/>
</dbReference>
<feature type="binding site" evidence="11">
    <location>
        <position position="47"/>
    </location>
    <ligand>
        <name>Mg(2+)</name>
        <dbReference type="ChEBI" id="CHEBI:18420"/>
        <label>1</label>
    </ligand>
</feature>
<evidence type="ECO:0000256" key="11">
    <source>
        <dbReference type="HAMAP-Rule" id="MF_00042"/>
    </source>
</evidence>